<dbReference type="SUPFAM" id="SSF52833">
    <property type="entry name" value="Thioredoxin-like"/>
    <property type="match status" value="1"/>
</dbReference>
<keyword evidence="5" id="KW-1185">Reference proteome</keyword>
<comment type="caution">
    <text evidence="4">The sequence shown here is derived from an EMBL/GenBank/DDBJ whole genome shotgun (WGS) entry which is preliminary data.</text>
</comment>
<dbReference type="InterPro" id="IPR000866">
    <property type="entry name" value="AhpC/TSA"/>
</dbReference>
<evidence type="ECO:0000256" key="2">
    <source>
        <dbReference type="SAM" id="Phobius"/>
    </source>
</evidence>
<feature type="domain" description="Thioredoxin" evidence="3">
    <location>
        <begin position="76"/>
        <end position="220"/>
    </location>
</feature>
<evidence type="ECO:0000313" key="4">
    <source>
        <dbReference type="EMBL" id="KXG74159.1"/>
    </source>
</evidence>
<dbReference type="EMBL" id="LOEE01000062">
    <property type="protein sequence ID" value="KXG74159.1"/>
    <property type="molecule type" value="Genomic_DNA"/>
</dbReference>
<dbReference type="PANTHER" id="PTHR42852">
    <property type="entry name" value="THIOL:DISULFIDE INTERCHANGE PROTEIN DSBE"/>
    <property type="match status" value="1"/>
</dbReference>
<dbReference type="STRING" id="520762.AN619_25780"/>
<feature type="compositionally biased region" description="Polar residues" evidence="1">
    <location>
        <begin position="46"/>
        <end position="60"/>
    </location>
</feature>
<dbReference type="CDD" id="cd02966">
    <property type="entry name" value="TlpA_like_family"/>
    <property type="match status" value="1"/>
</dbReference>
<dbReference type="Gene3D" id="3.40.30.10">
    <property type="entry name" value="Glutaredoxin"/>
    <property type="match status" value="1"/>
</dbReference>
<dbReference type="AlphaFoldDB" id="A0A140L0T4"/>
<dbReference type="GO" id="GO:0016209">
    <property type="term" value="F:antioxidant activity"/>
    <property type="evidence" value="ECO:0007669"/>
    <property type="project" value="InterPro"/>
</dbReference>
<dbReference type="GO" id="GO:0016491">
    <property type="term" value="F:oxidoreductase activity"/>
    <property type="evidence" value="ECO:0007669"/>
    <property type="project" value="InterPro"/>
</dbReference>
<keyword evidence="2" id="KW-0812">Transmembrane</keyword>
<feature type="compositionally biased region" description="Basic and acidic residues" evidence="1">
    <location>
        <begin position="61"/>
        <end position="73"/>
    </location>
</feature>
<proteinExistence type="predicted"/>
<dbReference type="RefSeq" id="WP_068557555.1">
    <property type="nucleotide sequence ID" value="NZ_LOEE01000062.1"/>
</dbReference>
<feature type="transmembrane region" description="Helical" evidence="2">
    <location>
        <begin position="6"/>
        <end position="28"/>
    </location>
</feature>
<dbReference type="OrthoDB" id="9809733at2"/>
<gene>
    <name evidence="4" type="primary">resA</name>
    <name evidence="4" type="ORF">AN619_25780</name>
</gene>
<name>A0A140L0T4_9FIRM</name>
<evidence type="ECO:0000313" key="5">
    <source>
        <dbReference type="Proteomes" id="UP000070456"/>
    </source>
</evidence>
<organism evidence="4 5">
    <name type="scientific">Thermotalea metallivorans</name>
    <dbReference type="NCBI Taxonomy" id="520762"/>
    <lineage>
        <taxon>Bacteria</taxon>
        <taxon>Bacillati</taxon>
        <taxon>Bacillota</taxon>
        <taxon>Clostridia</taxon>
        <taxon>Peptostreptococcales</taxon>
        <taxon>Thermotaleaceae</taxon>
        <taxon>Thermotalea</taxon>
    </lineage>
</organism>
<dbReference type="PANTHER" id="PTHR42852:SF17">
    <property type="entry name" value="THIOREDOXIN-LIKE PROTEIN HI_1115"/>
    <property type="match status" value="1"/>
</dbReference>
<keyword evidence="2" id="KW-0472">Membrane</keyword>
<sequence length="221" mass="24859">MNRKNVFIIIGILLLGLIGSSLFFGWFTPKQEEEDKGKIVIEPPQGNGQESPKPQPGQDQGKSDDANKEENKGEGVFPGDKAYDFTLMDREGNEIDLSDLKGKVVFINFWTTWCKFCLAEMPQIQEVYEMYKDKNVALLAVNVLAAEKPGTQVGDVNQFIDERGYSFPVLYDVDGTVSVKYRVRAFPTTYILNKEGMIVEVVTGAMDKNTMIEKIENALNR</sequence>
<dbReference type="Pfam" id="PF00578">
    <property type="entry name" value="AhpC-TSA"/>
    <property type="match status" value="1"/>
</dbReference>
<dbReference type="InterPro" id="IPR036249">
    <property type="entry name" value="Thioredoxin-like_sf"/>
</dbReference>
<dbReference type="Proteomes" id="UP000070456">
    <property type="component" value="Unassembled WGS sequence"/>
</dbReference>
<accession>A0A140L0T4</accession>
<reference evidence="4 5" key="1">
    <citation type="submission" date="2015-12" db="EMBL/GenBank/DDBJ databases">
        <title>Draft genome sequence of the thermoanaerobe Thermotalea metallivorans, an isolate from the runoff channel of the Great Artesian Basin, Australia.</title>
        <authorList>
            <person name="Patel B.K."/>
        </authorList>
    </citation>
    <scope>NUCLEOTIDE SEQUENCE [LARGE SCALE GENOMIC DNA]</scope>
    <source>
        <strain evidence="4 5">B2-1</strain>
    </source>
</reference>
<evidence type="ECO:0000256" key="1">
    <source>
        <dbReference type="SAM" id="MobiDB-lite"/>
    </source>
</evidence>
<dbReference type="InterPro" id="IPR013766">
    <property type="entry name" value="Thioredoxin_domain"/>
</dbReference>
<protein>
    <submittedName>
        <fullName evidence="4">Thiol-disulfide oxidoreductase ResA</fullName>
    </submittedName>
</protein>
<dbReference type="InterPro" id="IPR050553">
    <property type="entry name" value="Thioredoxin_ResA/DsbE_sf"/>
</dbReference>
<dbReference type="PROSITE" id="PS51352">
    <property type="entry name" value="THIOREDOXIN_2"/>
    <property type="match status" value="1"/>
</dbReference>
<evidence type="ECO:0000259" key="3">
    <source>
        <dbReference type="PROSITE" id="PS51352"/>
    </source>
</evidence>
<keyword evidence="2" id="KW-1133">Transmembrane helix</keyword>
<feature type="region of interest" description="Disordered" evidence="1">
    <location>
        <begin position="35"/>
        <end position="77"/>
    </location>
</feature>